<keyword evidence="2" id="KW-0223">Dioxygenase</keyword>
<keyword evidence="2" id="KW-0560">Oxidoreductase</keyword>
<gene>
    <name evidence="2" type="ORF">M6B38_177480</name>
</gene>
<dbReference type="GO" id="GO:0051213">
    <property type="term" value="F:dioxygenase activity"/>
    <property type="evidence" value="ECO:0007669"/>
    <property type="project" value="UniProtKB-KW"/>
</dbReference>
<proteinExistence type="predicted"/>
<reference evidence="2" key="2">
    <citation type="submission" date="2023-04" db="EMBL/GenBank/DDBJ databases">
        <authorList>
            <person name="Bruccoleri R.E."/>
            <person name="Oakeley E.J."/>
            <person name="Faust A.-M."/>
            <person name="Dessus-Babus S."/>
            <person name="Altorfer M."/>
            <person name="Burckhardt D."/>
            <person name="Oertli M."/>
            <person name="Naumann U."/>
            <person name="Petersen F."/>
            <person name="Wong J."/>
        </authorList>
    </citation>
    <scope>NUCLEOTIDE SEQUENCE</scope>
    <source>
        <strain evidence="2">GSM-AAB239-AS_SAM_17_03QT</strain>
        <tissue evidence="2">Leaf</tissue>
    </source>
</reference>
<organism evidence="2 3">
    <name type="scientific">Iris pallida</name>
    <name type="common">Sweet iris</name>
    <dbReference type="NCBI Taxonomy" id="29817"/>
    <lineage>
        <taxon>Eukaryota</taxon>
        <taxon>Viridiplantae</taxon>
        <taxon>Streptophyta</taxon>
        <taxon>Embryophyta</taxon>
        <taxon>Tracheophyta</taxon>
        <taxon>Spermatophyta</taxon>
        <taxon>Magnoliopsida</taxon>
        <taxon>Liliopsida</taxon>
        <taxon>Asparagales</taxon>
        <taxon>Iridaceae</taxon>
        <taxon>Iridoideae</taxon>
        <taxon>Irideae</taxon>
        <taxon>Iris</taxon>
    </lineage>
</organism>
<feature type="compositionally biased region" description="Gly residues" evidence="1">
    <location>
        <begin position="40"/>
        <end position="50"/>
    </location>
</feature>
<evidence type="ECO:0000313" key="3">
    <source>
        <dbReference type="Proteomes" id="UP001140949"/>
    </source>
</evidence>
<name>A0AAX6EQD5_IRIPA</name>
<protein>
    <submittedName>
        <fullName evidence="2">Carotenoid 9,10(9',10')-cleavage dioxygenase</fullName>
    </submittedName>
</protein>
<sequence length="173" mass="19337">MVGRGRPGTVASSTDDRGGLRSRGAGWRSIENSRRSQGMARGGVGSGSGQGCPRHGDRSASTLDHKPHLGLYDCWRTCPRVYEPYVLDARGWVSISVAFRWLKIRRKCGRILKRGPVYGGMIKIIYAMHIKNGKATYSSHYVKASRSKLEEYFQGAEFMKRMRPYAPPITEQA</sequence>
<dbReference type="Proteomes" id="UP001140949">
    <property type="component" value="Unassembled WGS sequence"/>
</dbReference>
<reference evidence="2" key="1">
    <citation type="journal article" date="2023" name="GigaByte">
        <title>Genome assembly of the bearded iris, Iris pallida Lam.</title>
        <authorList>
            <person name="Bruccoleri R.E."/>
            <person name="Oakeley E.J."/>
            <person name="Faust A.M.E."/>
            <person name="Altorfer M."/>
            <person name="Dessus-Babus S."/>
            <person name="Burckhardt D."/>
            <person name="Oertli M."/>
            <person name="Naumann U."/>
            <person name="Petersen F."/>
            <person name="Wong J."/>
        </authorList>
    </citation>
    <scope>NUCLEOTIDE SEQUENCE</scope>
    <source>
        <strain evidence="2">GSM-AAB239-AS_SAM_17_03QT</strain>
    </source>
</reference>
<accession>A0AAX6EQD5</accession>
<evidence type="ECO:0000313" key="2">
    <source>
        <dbReference type="EMBL" id="KAJ6805995.1"/>
    </source>
</evidence>
<dbReference type="AlphaFoldDB" id="A0AAX6EQD5"/>
<evidence type="ECO:0000256" key="1">
    <source>
        <dbReference type="SAM" id="MobiDB-lite"/>
    </source>
</evidence>
<feature type="region of interest" description="Disordered" evidence="1">
    <location>
        <begin position="1"/>
        <end position="61"/>
    </location>
</feature>
<keyword evidence="3" id="KW-1185">Reference proteome</keyword>
<comment type="caution">
    <text evidence="2">The sequence shown here is derived from an EMBL/GenBank/DDBJ whole genome shotgun (WGS) entry which is preliminary data.</text>
</comment>
<dbReference type="EMBL" id="JANAVB010035019">
    <property type="protein sequence ID" value="KAJ6805995.1"/>
    <property type="molecule type" value="Genomic_DNA"/>
</dbReference>